<feature type="repeat" description="TPR" evidence="1">
    <location>
        <begin position="184"/>
        <end position="217"/>
    </location>
</feature>
<organism evidence="3 4">
    <name type="scientific">Vibrio superstes NBRC 103154</name>
    <dbReference type="NCBI Taxonomy" id="1219062"/>
    <lineage>
        <taxon>Bacteria</taxon>
        <taxon>Pseudomonadati</taxon>
        <taxon>Pseudomonadota</taxon>
        <taxon>Gammaproteobacteria</taxon>
        <taxon>Vibrionales</taxon>
        <taxon>Vibrionaceae</taxon>
        <taxon>Vibrio</taxon>
    </lineage>
</organism>
<dbReference type="Proteomes" id="UP000321113">
    <property type="component" value="Unassembled WGS sequence"/>
</dbReference>
<feature type="signal peptide" evidence="2">
    <location>
        <begin position="1"/>
        <end position="20"/>
    </location>
</feature>
<dbReference type="InterPro" id="IPR019734">
    <property type="entry name" value="TPR_rpt"/>
</dbReference>
<dbReference type="OrthoDB" id="6396839at2"/>
<dbReference type="AlphaFoldDB" id="A0A511QW54"/>
<sequence>MKTKILGTLIAGLLSFSVFANGQPPANYNPNENDPAYIAQDQAQTVQNRISALESLRTAPSQNALIAIARALKEDNEQIQEAAIIGSHGLAIEYRWKLVSPFLNSTSPSLTRAATYSLVRGYPQLNGEMRSELDKHIPVLEKYYVSQEDTFSRFKLAELYRLTGQADKAIAEYNVLVDEIPQNQAVWVGLSESYRWKKDDKSALDTLDKGISINPSSSQLYYAKSLTLVRQGNKVDALSDIRSAAILAETNSYYWYLYAVMQKEVDLNQSVPLFEHAYQLSGAPDQLYALCDVYIETNNAAASSCLKELKPMLPQTAFETLQSKLQRKSTELP</sequence>
<protein>
    <submittedName>
        <fullName evidence="3">Uncharacterized protein</fullName>
    </submittedName>
</protein>
<name>A0A511QW54_9VIBR</name>
<dbReference type="EMBL" id="BJXK01000019">
    <property type="protein sequence ID" value="GEM81207.1"/>
    <property type="molecule type" value="Genomic_DNA"/>
</dbReference>
<gene>
    <name evidence="3" type="ORF">VSU01S_34520</name>
</gene>
<dbReference type="Gene3D" id="1.25.40.10">
    <property type="entry name" value="Tetratricopeptide repeat domain"/>
    <property type="match status" value="1"/>
</dbReference>
<dbReference type="RefSeq" id="WP_119008355.1">
    <property type="nucleotide sequence ID" value="NZ_BJXK01000019.1"/>
</dbReference>
<evidence type="ECO:0000256" key="1">
    <source>
        <dbReference type="PROSITE-ProRule" id="PRU00339"/>
    </source>
</evidence>
<feature type="chain" id="PRO_5022137266" evidence="2">
    <location>
        <begin position="21"/>
        <end position="333"/>
    </location>
</feature>
<comment type="caution">
    <text evidence="3">The sequence shown here is derived from an EMBL/GenBank/DDBJ whole genome shotgun (WGS) entry which is preliminary data.</text>
</comment>
<keyword evidence="4" id="KW-1185">Reference proteome</keyword>
<accession>A0A511QW54</accession>
<dbReference type="PROSITE" id="PS50005">
    <property type="entry name" value="TPR"/>
    <property type="match status" value="1"/>
</dbReference>
<proteinExistence type="predicted"/>
<evidence type="ECO:0000313" key="4">
    <source>
        <dbReference type="Proteomes" id="UP000321113"/>
    </source>
</evidence>
<reference evidence="3 4" key="1">
    <citation type="submission" date="2019-07" db="EMBL/GenBank/DDBJ databases">
        <title>Whole genome shotgun sequence of Vibrio superstes NBRC 103154.</title>
        <authorList>
            <person name="Hosoyama A."/>
            <person name="Uohara A."/>
            <person name="Ohji S."/>
            <person name="Ichikawa N."/>
        </authorList>
    </citation>
    <scope>NUCLEOTIDE SEQUENCE [LARGE SCALE GENOMIC DNA]</scope>
    <source>
        <strain evidence="3 4">NBRC 103154</strain>
    </source>
</reference>
<dbReference type="InterPro" id="IPR011990">
    <property type="entry name" value="TPR-like_helical_dom_sf"/>
</dbReference>
<keyword evidence="2" id="KW-0732">Signal</keyword>
<evidence type="ECO:0000256" key="2">
    <source>
        <dbReference type="SAM" id="SignalP"/>
    </source>
</evidence>
<dbReference type="SUPFAM" id="SSF48452">
    <property type="entry name" value="TPR-like"/>
    <property type="match status" value="1"/>
</dbReference>
<evidence type="ECO:0000313" key="3">
    <source>
        <dbReference type="EMBL" id="GEM81207.1"/>
    </source>
</evidence>
<keyword evidence="1" id="KW-0802">TPR repeat</keyword>